<dbReference type="eggNOG" id="KOG3935">
    <property type="taxonomic scope" value="Eukaryota"/>
</dbReference>
<protein>
    <recommendedName>
        <fullName evidence="7">Glycerate kinase</fullName>
    </recommendedName>
</protein>
<dbReference type="InterPro" id="IPR007835">
    <property type="entry name" value="MOFRL"/>
</dbReference>
<sequence>MMEAAAKTIFSAGLEAVKPGNLLHHALELQKCAGEDGETVLDLVTAVPSIDGAPAHLRINPRRTLWLLGFGKAVLPMATHLHALLCTEIPNIKGHLNVPAGTAIPADMDNVQIVACGANNLPDDGSVAATDQLLQTMHAIHPEDAVVLLISGGGSALLVRPSTGITLPDYAATVKALANNGADIHELNCVRKHMSDVKGGRLARALPTGSRVLALVVSDVVGDDLSTIACGPTVPDDTTFADAWAVIERFQLQELLPVSVVAHMRKGLCGEEPDSPGSDDACFRSRCIAHVLIGTNATALDACQHTAEKFEQYAVIRLPAPITGFVSDVAQHLVSQIPSWTQRTKYACVLAGGETVVKVNGAGRGGRNQELAMHVARHLHLQNTSSPSSSSSSSPRVVFLSGGTDGQDGPTPAAGAVADTHSWEGGQAQGLEPDKLLQNNDSHAFWSQLDQGQHLLTPGLTGTNVMDIIVLIVAPQECTRDT</sequence>
<dbReference type="PANTHER" id="PTHR12227:SF0">
    <property type="entry name" value="GLYCERATE KINASE"/>
    <property type="match status" value="1"/>
</dbReference>
<feature type="region of interest" description="Disordered" evidence="2">
    <location>
        <begin position="381"/>
        <end position="417"/>
    </location>
</feature>
<organism evidence="5 6">
    <name type="scientific">Salpingoeca rosetta (strain ATCC 50818 / BSB-021)</name>
    <dbReference type="NCBI Taxonomy" id="946362"/>
    <lineage>
        <taxon>Eukaryota</taxon>
        <taxon>Choanoflagellata</taxon>
        <taxon>Craspedida</taxon>
        <taxon>Salpingoecidae</taxon>
        <taxon>Salpingoeca</taxon>
    </lineage>
</organism>
<dbReference type="GO" id="GO:0005737">
    <property type="term" value="C:cytoplasm"/>
    <property type="evidence" value="ECO:0007669"/>
    <property type="project" value="TreeGrafter"/>
</dbReference>
<dbReference type="FunCoup" id="F2U214">
    <property type="interactions" value="308"/>
</dbReference>
<dbReference type="Proteomes" id="UP000007799">
    <property type="component" value="Unassembled WGS sequence"/>
</dbReference>
<proteinExistence type="inferred from homology"/>
<evidence type="ECO:0000259" key="4">
    <source>
        <dbReference type="Pfam" id="PF13660"/>
    </source>
</evidence>
<dbReference type="EMBL" id="GL832959">
    <property type="protein sequence ID" value="EGD81666.1"/>
    <property type="molecule type" value="Genomic_DNA"/>
</dbReference>
<dbReference type="PANTHER" id="PTHR12227">
    <property type="entry name" value="GLYCERATE KINASE"/>
    <property type="match status" value="1"/>
</dbReference>
<feature type="domain" description="MOFRL" evidence="3">
    <location>
        <begin position="347"/>
        <end position="467"/>
    </location>
</feature>
<dbReference type="Gene3D" id="3.40.50.10180">
    <property type="entry name" value="Glycerate kinase, MOFRL-like N-terminal domain"/>
    <property type="match status" value="1"/>
</dbReference>
<dbReference type="InterPro" id="IPR039760">
    <property type="entry name" value="MOFRL_protein"/>
</dbReference>
<evidence type="ECO:0000256" key="2">
    <source>
        <dbReference type="SAM" id="MobiDB-lite"/>
    </source>
</evidence>
<comment type="similarity">
    <text evidence="1">Belongs to the glycerate kinase type-2 family.</text>
</comment>
<evidence type="ECO:0000259" key="3">
    <source>
        <dbReference type="Pfam" id="PF05161"/>
    </source>
</evidence>
<dbReference type="SUPFAM" id="SSF82544">
    <property type="entry name" value="GckA/TtuD-like"/>
    <property type="match status" value="1"/>
</dbReference>
<dbReference type="Gene3D" id="3.40.1480.10">
    <property type="entry name" value="MOFRL domain"/>
    <property type="match status" value="1"/>
</dbReference>
<dbReference type="OMA" id="GKAAWRM"/>
<dbReference type="AlphaFoldDB" id="F2U214"/>
<dbReference type="GeneID" id="16077462"/>
<gene>
    <name evidence="5" type="ORF">PTSG_02380</name>
</gene>
<name>F2U214_SALR5</name>
<evidence type="ECO:0000313" key="6">
    <source>
        <dbReference type="Proteomes" id="UP000007799"/>
    </source>
</evidence>
<reference evidence="5" key="1">
    <citation type="submission" date="2009-08" db="EMBL/GenBank/DDBJ databases">
        <title>Annotation of Salpingoeca rosetta.</title>
        <authorList>
            <consortium name="The Broad Institute Genome Sequencing Platform"/>
            <person name="Russ C."/>
            <person name="Cuomo C."/>
            <person name="Burger G."/>
            <person name="Gray M.W."/>
            <person name="Holland P.W.H."/>
            <person name="King N."/>
            <person name="Lang F.B.F."/>
            <person name="Roger A.J."/>
            <person name="Ruiz-Trillo I."/>
            <person name="Young S.K."/>
            <person name="Zeng Q."/>
            <person name="Gargeya S."/>
            <person name="Alvarado L."/>
            <person name="Berlin A."/>
            <person name="Chapman S.B."/>
            <person name="Chen Z."/>
            <person name="Freedman E."/>
            <person name="Gellesch M."/>
            <person name="Goldberg J."/>
            <person name="Griggs A."/>
            <person name="Gujja S."/>
            <person name="Heilman E."/>
            <person name="Heiman D."/>
            <person name="Howarth C."/>
            <person name="Mehta T."/>
            <person name="Neiman D."/>
            <person name="Pearson M."/>
            <person name="Roberts A."/>
            <person name="Saif S."/>
            <person name="Shea T."/>
            <person name="Shenoy N."/>
            <person name="Sisk P."/>
            <person name="Stolte C."/>
            <person name="Sykes S."/>
            <person name="White J."/>
            <person name="Yandava C."/>
            <person name="Haas B."/>
            <person name="Nusbaum C."/>
            <person name="Birren B."/>
        </authorList>
    </citation>
    <scope>NUCLEOTIDE SEQUENCE</scope>
    <source>
        <strain evidence="5">ATCC 50818</strain>
    </source>
</reference>
<dbReference type="RefSeq" id="XP_004996870.1">
    <property type="nucleotide sequence ID" value="XM_004996813.1"/>
</dbReference>
<dbReference type="Pfam" id="PF13660">
    <property type="entry name" value="DUF4147"/>
    <property type="match status" value="1"/>
</dbReference>
<dbReference type="InterPro" id="IPR038614">
    <property type="entry name" value="GK_N_sf"/>
</dbReference>
<dbReference type="InterPro" id="IPR025286">
    <property type="entry name" value="MOFRL_assoc_dom"/>
</dbReference>
<evidence type="ECO:0000313" key="5">
    <source>
        <dbReference type="EMBL" id="EGD81666.1"/>
    </source>
</evidence>
<dbReference type="OrthoDB" id="44918at2759"/>
<dbReference type="Pfam" id="PF05161">
    <property type="entry name" value="MOFRL"/>
    <property type="match status" value="1"/>
</dbReference>
<evidence type="ECO:0000256" key="1">
    <source>
        <dbReference type="ARBA" id="ARBA00005393"/>
    </source>
</evidence>
<feature type="domain" description="MOFRL-associated" evidence="4">
    <location>
        <begin position="6"/>
        <end position="264"/>
    </location>
</feature>
<keyword evidence="6" id="KW-1185">Reference proteome</keyword>
<dbReference type="KEGG" id="sre:PTSG_02380"/>
<dbReference type="STRING" id="946362.F2U214"/>
<accession>F2U214</accession>
<evidence type="ECO:0008006" key="7">
    <source>
        <dbReference type="Google" id="ProtNLM"/>
    </source>
</evidence>
<dbReference type="GO" id="GO:0008887">
    <property type="term" value="F:glycerate kinase activity"/>
    <property type="evidence" value="ECO:0007669"/>
    <property type="project" value="InterPro"/>
</dbReference>
<dbReference type="InterPro" id="IPR037035">
    <property type="entry name" value="GK-like_C_sf"/>
</dbReference>
<dbReference type="InParanoid" id="F2U214"/>
<feature type="compositionally biased region" description="Low complexity" evidence="2">
    <location>
        <begin position="385"/>
        <end position="395"/>
    </location>
</feature>